<dbReference type="Proteomes" id="UP000239181">
    <property type="component" value="Unassembled WGS sequence"/>
</dbReference>
<dbReference type="RefSeq" id="WP_105593836.1">
    <property type="nucleotide sequence ID" value="NZ_PDET01000011.1"/>
</dbReference>
<name>A0A2S9I9I8_9GAMM</name>
<evidence type="ECO:0000313" key="2">
    <source>
        <dbReference type="Proteomes" id="UP000239181"/>
    </source>
</evidence>
<dbReference type="PANTHER" id="PTHR35145:SF1">
    <property type="entry name" value="CYTOPLASMIC PROTEIN"/>
    <property type="match status" value="1"/>
</dbReference>
<gene>
    <name evidence="1" type="ORF">CQW29_16615</name>
</gene>
<reference evidence="1 2" key="1">
    <citation type="submission" date="2017-10" db="EMBL/GenBank/DDBJ databases">
        <title>Draft genome of two endophytic bacteria isolated from 'guarana' Paullinia cupana (Mart.) Ducke.</title>
        <authorList>
            <person name="Siqueira K.A."/>
            <person name="Liotti R.G."/>
            <person name="Mendes T.A."/>
            <person name="Soares M.A."/>
        </authorList>
    </citation>
    <scope>NUCLEOTIDE SEQUENCE [LARGE SCALE GENOMIC DNA]</scope>
    <source>
        <strain evidence="1 2">342</strain>
    </source>
</reference>
<comment type="caution">
    <text evidence="1">The sequence shown here is derived from an EMBL/GenBank/DDBJ whole genome shotgun (WGS) entry which is preliminary data.</text>
</comment>
<dbReference type="OrthoDB" id="3194910at2"/>
<dbReference type="Pfam" id="PF04237">
    <property type="entry name" value="YjbR"/>
    <property type="match status" value="1"/>
</dbReference>
<organism evidence="1 2">
    <name type="scientific">Pantoea coffeiphila</name>
    <dbReference type="NCBI Taxonomy" id="1465635"/>
    <lineage>
        <taxon>Bacteria</taxon>
        <taxon>Pseudomonadati</taxon>
        <taxon>Pseudomonadota</taxon>
        <taxon>Gammaproteobacteria</taxon>
        <taxon>Enterobacterales</taxon>
        <taxon>Erwiniaceae</taxon>
        <taxon>Pantoea</taxon>
    </lineage>
</organism>
<proteinExistence type="predicted"/>
<dbReference type="EMBL" id="PDET01000011">
    <property type="protein sequence ID" value="PRD14472.1"/>
    <property type="molecule type" value="Genomic_DNA"/>
</dbReference>
<dbReference type="InterPro" id="IPR038056">
    <property type="entry name" value="YjbR-like_sf"/>
</dbReference>
<dbReference type="InterPro" id="IPR058532">
    <property type="entry name" value="YjbR/MT2646/Rv2570-like"/>
</dbReference>
<dbReference type="Gene3D" id="3.90.1150.30">
    <property type="match status" value="1"/>
</dbReference>
<dbReference type="InterPro" id="IPR007351">
    <property type="entry name" value="YjbR"/>
</dbReference>
<protein>
    <submittedName>
        <fullName evidence="1">Cytoplasmic protein</fullName>
    </submittedName>
</protein>
<dbReference type="SUPFAM" id="SSF142906">
    <property type="entry name" value="YjbR-like"/>
    <property type="match status" value="1"/>
</dbReference>
<accession>A0A2S9I9I8</accession>
<keyword evidence="2" id="KW-1185">Reference proteome</keyword>
<dbReference type="AlphaFoldDB" id="A0A2S9I9I8"/>
<evidence type="ECO:0000313" key="1">
    <source>
        <dbReference type="EMBL" id="PRD14472.1"/>
    </source>
</evidence>
<sequence length="119" mass="13444">MDGGQIHAAAIAAAELLSGSECSYPFGPEHQVFKVADKMFLLLTELRGEKIITLKCQQEQGELHRAIYDSIHPGYHMNKRHWISVHPGEKITAGLVEQLVNDSWRLVLNGVPKYKHPRF</sequence>
<dbReference type="PANTHER" id="PTHR35145">
    <property type="entry name" value="CYTOPLASMIC PROTEIN-RELATED"/>
    <property type="match status" value="1"/>
</dbReference>